<accession>A0A919A047</accession>
<evidence type="ECO:0000256" key="1">
    <source>
        <dbReference type="SAM" id="Phobius"/>
    </source>
</evidence>
<evidence type="ECO:0000313" key="2">
    <source>
        <dbReference type="EMBL" id="GHE79060.1"/>
    </source>
</evidence>
<protein>
    <recommendedName>
        <fullName evidence="4">MFS transporter</fullName>
    </recommendedName>
</protein>
<dbReference type="Proteomes" id="UP000641386">
    <property type="component" value="Unassembled WGS sequence"/>
</dbReference>
<dbReference type="SUPFAM" id="SSF103473">
    <property type="entry name" value="MFS general substrate transporter"/>
    <property type="match status" value="1"/>
</dbReference>
<dbReference type="AlphaFoldDB" id="A0A919A047"/>
<name>A0A919A047_9ACTN</name>
<dbReference type="EMBL" id="BNBC01000016">
    <property type="protein sequence ID" value="GHE79060.1"/>
    <property type="molecule type" value="Genomic_DNA"/>
</dbReference>
<feature type="transmembrane region" description="Helical" evidence="1">
    <location>
        <begin position="77"/>
        <end position="97"/>
    </location>
</feature>
<gene>
    <name evidence="2" type="ORF">GCM10014715_37970</name>
</gene>
<reference evidence="2" key="1">
    <citation type="journal article" date="2014" name="Int. J. Syst. Evol. Microbiol.">
        <title>Complete genome sequence of Corynebacterium casei LMG S-19264T (=DSM 44701T), isolated from a smear-ripened cheese.</title>
        <authorList>
            <consortium name="US DOE Joint Genome Institute (JGI-PGF)"/>
            <person name="Walter F."/>
            <person name="Albersmeier A."/>
            <person name="Kalinowski J."/>
            <person name="Ruckert C."/>
        </authorList>
    </citation>
    <scope>NUCLEOTIDE SEQUENCE</scope>
    <source>
        <strain evidence="2">JCM 3302</strain>
    </source>
</reference>
<keyword evidence="1" id="KW-0472">Membrane</keyword>
<evidence type="ECO:0000313" key="3">
    <source>
        <dbReference type="Proteomes" id="UP000641386"/>
    </source>
</evidence>
<keyword evidence="1" id="KW-0812">Transmembrane</keyword>
<sequence>MFGACQADITAFTRRLGEEDQAGLVYAAVGVMSAVAGLSTAALPARFGLRARRRAATAAAFLLSLPLLRTHTLTGLYLVVTVLGAAYAPHLVTVFGLT</sequence>
<organism evidence="2 3">
    <name type="scientific">Streptomyces spiralis</name>
    <dbReference type="NCBI Taxonomy" id="66376"/>
    <lineage>
        <taxon>Bacteria</taxon>
        <taxon>Bacillati</taxon>
        <taxon>Actinomycetota</taxon>
        <taxon>Actinomycetes</taxon>
        <taxon>Kitasatosporales</taxon>
        <taxon>Streptomycetaceae</taxon>
        <taxon>Streptomyces</taxon>
    </lineage>
</organism>
<comment type="caution">
    <text evidence="2">The sequence shown here is derived from an EMBL/GenBank/DDBJ whole genome shotgun (WGS) entry which is preliminary data.</text>
</comment>
<keyword evidence="1" id="KW-1133">Transmembrane helix</keyword>
<keyword evidence="3" id="KW-1185">Reference proteome</keyword>
<evidence type="ECO:0008006" key="4">
    <source>
        <dbReference type="Google" id="ProtNLM"/>
    </source>
</evidence>
<reference evidence="2" key="2">
    <citation type="submission" date="2020-09" db="EMBL/GenBank/DDBJ databases">
        <authorList>
            <person name="Sun Q."/>
            <person name="Ohkuma M."/>
        </authorList>
    </citation>
    <scope>NUCLEOTIDE SEQUENCE</scope>
    <source>
        <strain evidence="2">JCM 3302</strain>
    </source>
</reference>
<dbReference type="InterPro" id="IPR036259">
    <property type="entry name" value="MFS_trans_sf"/>
</dbReference>
<proteinExistence type="predicted"/>
<feature type="transmembrane region" description="Helical" evidence="1">
    <location>
        <begin position="24"/>
        <end position="43"/>
    </location>
</feature>